<dbReference type="RefSeq" id="WP_379807503.1">
    <property type="nucleotide sequence ID" value="NZ_JBHUOL010000018.1"/>
</dbReference>
<comment type="caution">
    <text evidence="2">The sequence shown here is derived from an EMBL/GenBank/DDBJ whole genome shotgun (WGS) entry which is preliminary data.</text>
</comment>
<dbReference type="InterPro" id="IPR025983">
    <property type="entry name" value="Cys_rich_CPCC"/>
</dbReference>
<name>A0ABW5Z8K7_9FLAO</name>
<gene>
    <name evidence="2" type="ORF">ACFSX9_10770</name>
</gene>
<protein>
    <submittedName>
        <fullName evidence="2">CPCC family cysteine-rich protein</fullName>
    </submittedName>
</protein>
<sequence>MGIELSRKEAIRIIQDYMLLHLSIEEKGNILIGYGGKVINEDNDEWIVSEILNIKNNRIIRANYNYSKLITNTYLELKIKEFYDLEIAIISNKNYDFDSYYSCVCCNYIISKKRTLYSICPVCYWEDDFTEGETYSGPNHSSLKDYKLKFFKQKELNSNDDVYLQYYK</sequence>
<evidence type="ECO:0000313" key="2">
    <source>
        <dbReference type="EMBL" id="MFD2909210.1"/>
    </source>
</evidence>
<feature type="domain" description="Cysteine-rich CPCC" evidence="1">
    <location>
        <begin position="101"/>
        <end position="150"/>
    </location>
</feature>
<dbReference type="Proteomes" id="UP001597549">
    <property type="component" value="Unassembled WGS sequence"/>
</dbReference>
<evidence type="ECO:0000313" key="3">
    <source>
        <dbReference type="Proteomes" id="UP001597549"/>
    </source>
</evidence>
<organism evidence="2 3">
    <name type="scientific">Flavobacterium ardleyense</name>
    <dbReference type="NCBI Taxonomy" id="2038737"/>
    <lineage>
        <taxon>Bacteria</taxon>
        <taxon>Pseudomonadati</taxon>
        <taxon>Bacteroidota</taxon>
        <taxon>Flavobacteriia</taxon>
        <taxon>Flavobacteriales</taxon>
        <taxon>Flavobacteriaceae</taxon>
        <taxon>Flavobacterium</taxon>
    </lineage>
</organism>
<reference evidence="3" key="1">
    <citation type="journal article" date="2019" name="Int. J. Syst. Evol. Microbiol.">
        <title>The Global Catalogue of Microorganisms (GCM) 10K type strain sequencing project: providing services to taxonomists for standard genome sequencing and annotation.</title>
        <authorList>
            <consortium name="The Broad Institute Genomics Platform"/>
            <consortium name="The Broad Institute Genome Sequencing Center for Infectious Disease"/>
            <person name="Wu L."/>
            <person name="Ma J."/>
        </authorList>
    </citation>
    <scope>NUCLEOTIDE SEQUENCE [LARGE SCALE GENOMIC DNA]</scope>
    <source>
        <strain evidence="3">KCTC 52644</strain>
    </source>
</reference>
<proteinExistence type="predicted"/>
<evidence type="ECO:0000259" key="1">
    <source>
        <dbReference type="Pfam" id="PF14206"/>
    </source>
</evidence>
<keyword evidence="3" id="KW-1185">Reference proteome</keyword>
<accession>A0ABW5Z8K7</accession>
<dbReference type="EMBL" id="JBHUOL010000018">
    <property type="protein sequence ID" value="MFD2909210.1"/>
    <property type="molecule type" value="Genomic_DNA"/>
</dbReference>
<dbReference type="Pfam" id="PF14206">
    <property type="entry name" value="Cys_rich_CPCC"/>
    <property type="match status" value="1"/>
</dbReference>